<proteinExistence type="predicted"/>
<organism evidence="2 3">
    <name type="scientific">Cylindrotheca closterium</name>
    <dbReference type="NCBI Taxonomy" id="2856"/>
    <lineage>
        <taxon>Eukaryota</taxon>
        <taxon>Sar</taxon>
        <taxon>Stramenopiles</taxon>
        <taxon>Ochrophyta</taxon>
        <taxon>Bacillariophyta</taxon>
        <taxon>Bacillariophyceae</taxon>
        <taxon>Bacillariophycidae</taxon>
        <taxon>Bacillariales</taxon>
        <taxon>Bacillariaceae</taxon>
        <taxon>Cylindrotheca</taxon>
    </lineage>
</organism>
<dbReference type="EMBL" id="CAKOGP040000557">
    <property type="protein sequence ID" value="CAJ1936447.1"/>
    <property type="molecule type" value="Genomic_DNA"/>
</dbReference>
<evidence type="ECO:0000256" key="1">
    <source>
        <dbReference type="SAM" id="MobiDB-lite"/>
    </source>
</evidence>
<gene>
    <name evidence="2" type="ORF">CYCCA115_LOCUS5196</name>
</gene>
<protein>
    <submittedName>
        <fullName evidence="2">Uncharacterized protein</fullName>
    </submittedName>
</protein>
<accession>A0AAD2FGB6</accession>
<evidence type="ECO:0000313" key="3">
    <source>
        <dbReference type="Proteomes" id="UP001295423"/>
    </source>
</evidence>
<sequence length="111" mass="12526">MPSTTSTSKTTTKVPATTKITRNERQELTGLARNLRRAKRQMFLKEVEAPQTSVESFRELVTTSVMSEVIEEYLSSASMEFTEKKLTESPNKRDTSLKSEVRQVNEGPRAA</sequence>
<dbReference type="AlphaFoldDB" id="A0AAD2FGB6"/>
<keyword evidence="3" id="KW-1185">Reference proteome</keyword>
<feature type="region of interest" description="Disordered" evidence="1">
    <location>
        <begin position="82"/>
        <end position="111"/>
    </location>
</feature>
<dbReference type="Proteomes" id="UP001295423">
    <property type="component" value="Unassembled WGS sequence"/>
</dbReference>
<name>A0AAD2FGB6_9STRA</name>
<feature type="compositionally biased region" description="Basic and acidic residues" evidence="1">
    <location>
        <begin position="82"/>
        <end position="103"/>
    </location>
</feature>
<evidence type="ECO:0000313" key="2">
    <source>
        <dbReference type="EMBL" id="CAJ1936447.1"/>
    </source>
</evidence>
<comment type="caution">
    <text evidence="2">The sequence shown here is derived from an EMBL/GenBank/DDBJ whole genome shotgun (WGS) entry which is preliminary data.</text>
</comment>
<reference evidence="2" key="1">
    <citation type="submission" date="2023-08" db="EMBL/GenBank/DDBJ databases">
        <authorList>
            <person name="Audoor S."/>
            <person name="Bilcke G."/>
        </authorList>
    </citation>
    <scope>NUCLEOTIDE SEQUENCE</scope>
</reference>